<dbReference type="PANTHER" id="PTHR43434:SF1">
    <property type="entry name" value="PHOSPHOGLYCOLATE PHOSPHATASE"/>
    <property type="match status" value="1"/>
</dbReference>
<dbReference type="Pfam" id="PF13419">
    <property type="entry name" value="HAD_2"/>
    <property type="match status" value="1"/>
</dbReference>
<dbReference type="InterPro" id="IPR023198">
    <property type="entry name" value="PGP-like_dom2"/>
</dbReference>
<comment type="similarity">
    <text evidence="3">Belongs to the HAD-like hydrolase superfamily. CbbY/CbbZ/Gph/YieH family.</text>
</comment>
<evidence type="ECO:0000256" key="1">
    <source>
        <dbReference type="ARBA" id="ARBA00000830"/>
    </source>
</evidence>
<dbReference type="InterPro" id="IPR050155">
    <property type="entry name" value="HAD-like_hydrolase_sf"/>
</dbReference>
<organism evidence="5 6">
    <name type="scientific">Bosea rubneri</name>
    <dbReference type="NCBI Taxonomy" id="3075434"/>
    <lineage>
        <taxon>Bacteria</taxon>
        <taxon>Pseudomonadati</taxon>
        <taxon>Pseudomonadota</taxon>
        <taxon>Alphaproteobacteria</taxon>
        <taxon>Hyphomicrobiales</taxon>
        <taxon>Boseaceae</taxon>
        <taxon>Bosea</taxon>
    </lineage>
</organism>
<dbReference type="EC" id="3.1.3.18" evidence="4"/>
<evidence type="ECO:0000256" key="3">
    <source>
        <dbReference type="ARBA" id="ARBA00006171"/>
    </source>
</evidence>
<dbReference type="RefSeq" id="WP_316019178.1">
    <property type="nucleotide sequence ID" value="NZ_JAWDID010000023.1"/>
</dbReference>
<evidence type="ECO:0000256" key="4">
    <source>
        <dbReference type="ARBA" id="ARBA00013078"/>
    </source>
</evidence>
<dbReference type="Gene3D" id="1.10.150.240">
    <property type="entry name" value="Putative phosphatase, domain 2"/>
    <property type="match status" value="1"/>
</dbReference>
<comment type="pathway">
    <text evidence="2">Organic acid metabolism; glycolate biosynthesis; glycolate from 2-phosphoglycolate: step 1/1.</text>
</comment>
<dbReference type="Proteomes" id="UP001254257">
    <property type="component" value="Unassembled WGS sequence"/>
</dbReference>
<dbReference type="SFLD" id="SFLDS00003">
    <property type="entry name" value="Haloacid_Dehalogenase"/>
    <property type="match status" value="1"/>
</dbReference>
<evidence type="ECO:0000313" key="6">
    <source>
        <dbReference type="Proteomes" id="UP001254257"/>
    </source>
</evidence>
<reference evidence="5 6" key="1">
    <citation type="submission" date="2023-09" db="EMBL/GenBank/DDBJ databases">
        <title>Whole genome shotgun sequencing (WGS) of Bosea sp. ZW T0_25, isolated from stored onions (Allium cepa).</title>
        <authorList>
            <person name="Stoll D.A."/>
            <person name="Huch M."/>
        </authorList>
    </citation>
    <scope>NUCLEOTIDE SEQUENCE [LARGE SCALE GENOMIC DNA]</scope>
    <source>
        <strain evidence="5 6">ZW T0_25</strain>
    </source>
</reference>
<dbReference type="EMBL" id="JAWDID010000023">
    <property type="protein sequence ID" value="MDU0341350.1"/>
    <property type="molecule type" value="Genomic_DNA"/>
</dbReference>
<name>A0ABU3S992_9HYPH</name>
<dbReference type="InterPro" id="IPR041492">
    <property type="entry name" value="HAD_2"/>
</dbReference>
<keyword evidence="6" id="KW-1185">Reference proteome</keyword>
<dbReference type="SFLD" id="SFLDG01129">
    <property type="entry name" value="C1.5:_HAD__Beta-PGM__Phosphata"/>
    <property type="match status" value="1"/>
</dbReference>
<comment type="catalytic activity">
    <reaction evidence="1">
        <text>2-phosphoglycolate + H2O = glycolate + phosphate</text>
        <dbReference type="Rhea" id="RHEA:14369"/>
        <dbReference type="ChEBI" id="CHEBI:15377"/>
        <dbReference type="ChEBI" id="CHEBI:29805"/>
        <dbReference type="ChEBI" id="CHEBI:43474"/>
        <dbReference type="ChEBI" id="CHEBI:58033"/>
        <dbReference type="EC" id="3.1.3.18"/>
    </reaction>
</comment>
<proteinExistence type="inferred from homology"/>
<dbReference type="InterPro" id="IPR036412">
    <property type="entry name" value="HAD-like_sf"/>
</dbReference>
<protein>
    <recommendedName>
        <fullName evidence="4">phosphoglycolate phosphatase</fullName>
        <ecNumber evidence="4">3.1.3.18</ecNumber>
    </recommendedName>
</protein>
<accession>A0ABU3S992</accession>
<dbReference type="CDD" id="cd07505">
    <property type="entry name" value="HAD_BPGM-like"/>
    <property type="match status" value="1"/>
</dbReference>
<comment type="caution">
    <text evidence="5">The sequence shown here is derived from an EMBL/GenBank/DDBJ whole genome shotgun (WGS) entry which is preliminary data.</text>
</comment>
<dbReference type="InterPro" id="IPR023214">
    <property type="entry name" value="HAD_sf"/>
</dbReference>
<dbReference type="Gene3D" id="3.40.50.1000">
    <property type="entry name" value="HAD superfamily/HAD-like"/>
    <property type="match status" value="1"/>
</dbReference>
<evidence type="ECO:0000256" key="2">
    <source>
        <dbReference type="ARBA" id="ARBA00004818"/>
    </source>
</evidence>
<evidence type="ECO:0000313" key="5">
    <source>
        <dbReference type="EMBL" id="MDU0341350.1"/>
    </source>
</evidence>
<gene>
    <name evidence="5" type="ORF">RKE40_15745</name>
</gene>
<dbReference type="PANTHER" id="PTHR43434">
    <property type="entry name" value="PHOSPHOGLYCOLATE PHOSPHATASE"/>
    <property type="match status" value="1"/>
</dbReference>
<sequence length="224" mass="24265">MQAVPLSVVLDFDGVIVDSVEIKSQAFQDAYPEATPEQRSEIDRYHHAHGGVSRREKFRHFEVALFGRGADPAAIEALAERYRAIVYEKVVACRLIPGALEFLNEAAARLPLHLVSGTPQEELEAIVERRGLRHFFQRVIGAPTLKPAAFATLAAEHGHDPSRMVAIGDSTTEFHAARSLGMPFVGIVAEGIANPFPPATPVLPDMTGLSRVLGLTNALADAAR</sequence>
<dbReference type="SUPFAM" id="SSF56784">
    <property type="entry name" value="HAD-like"/>
    <property type="match status" value="1"/>
</dbReference>